<evidence type="ECO:0000256" key="1">
    <source>
        <dbReference type="ARBA" id="ARBA00010758"/>
    </source>
</evidence>
<evidence type="ECO:0000256" key="9">
    <source>
        <dbReference type="SAM" id="SignalP"/>
    </source>
</evidence>
<evidence type="ECO:0000256" key="8">
    <source>
        <dbReference type="ARBA" id="ARBA00031934"/>
    </source>
</evidence>
<dbReference type="Pfam" id="PF02089">
    <property type="entry name" value="Palm_thioest"/>
    <property type="match status" value="1"/>
</dbReference>
<keyword evidence="11" id="KW-1185">Reference proteome</keyword>
<organism evidence="10 11">
    <name type="scientific">[Torrubiella] hemipterigena</name>
    <dbReference type="NCBI Taxonomy" id="1531966"/>
    <lineage>
        <taxon>Eukaryota</taxon>
        <taxon>Fungi</taxon>
        <taxon>Dikarya</taxon>
        <taxon>Ascomycota</taxon>
        <taxon>Pezizomycotina</taxon>
        <taxon>Sordariomycetes</taxon>
        <taxon>Hypocreomycetidae</taxon>
        <taxon>Hypocreales</taxon>
        <taxon>Clavicipitaceae</taxon>
        <taxon>Clavicipitaceae incertae sedis</taxon>
        <taxon>'Torrubiella' clade</taxon>
    </lineage>
</organism>
<reference evidence="10 11" key="1">
    <citation type="journal article" date="2015" name="Genome Announc.">
        <title>Draft Genome Sequence and Gene Annotation of the Entomopathogenic Fungus Verticillium hemipterigenum.</title>
        <authorList>
            <person name="Horn F."/>
            <person name="Habel A."/>
            <person name="Scharf D.H."/>
            <person name="Dworschak J."/>
            <person name="Brakhage A.A."/>
            <person name="Guthke R."/>
            <person name="Hertweck C."/>
            <person name="Linde J."/>
        </authorList>
    </citation>
    <scope>NUCLEOTIDE SEQUENCE [LARGE SCALE GENOMIC DNA]</scope>
</reference>
<accession>A0A0A1TJG5</accession>
<dbReference type="PANTHER" id="PTHR11247">
    <property type="entry name" value="PALMITOYL-PROTEIN THIOESTERASE/DOLICHYLDIPHOSPHATASE 1"/>
    <property type="match status" value="1"/>
</dbReference>
<keyword evidence="7" id="KW-0325">Glycoprotein</keyword>
<feature type="signal peptide" evidence="9">
    <location>
        <begin position="1"/>
        <end position="17"/>
    </location>
</feature>
<dbReference type="AlphaFoldDB" id="A0A0A1TJG5"/>
<dbReference type="Gene3D" id="3.40.50.1820">
    <property type="entry name" value="alpha/beta hydrolase"/>
    <property type="match status" value="1"/>
</dbReference>
<keyword evidence="5" id="KW-0378">Hydrolase</keyword>
<keyword evidence="6" id="KW-1015">Disulfide bond</keyword>
<dbReference type="InterPro" id="IPR002472">
    <property type="entry name" value="Palm_thioest"/>
</dbReference>
<evidence type="ECO:0000256" key="5">
    <source>
        <dbReference type="ARBA" id="ARBA00022801"/>
    </source>
</evidence>
<evidence type="ECO:0000256" key="7">
    <source>
        <dbReference type="ARBA" id="ARBA00023180"/>
    </source>
</evidence>
<comment type="similarity">
    <text evidence="1">Belongs to the palmitoyl-protein thioesterase family.</text>
</comment>
<evidence type="ECO:0000256" key="3">
    <source>
        <dbReference type="ARBA" id="ARBA00014212"/>
    </source>
</evidence>
<dbReference type="FunFam" id="3.40.50.1820:FF:000107">
    <property type="entry name" value="Palmitoyl-protein thioesterase 1"/>
    <property type="match status" value="1"/>
</dbReference>
<evidence type="ECO:0000256" key="6">
    <source>
        <dbReference type="ARBA" id="ARBA00023157"/>
    </source>
</evidence>
<evidence type="ECO:0000313" key="11">
    <source>
        <dbReference type="Proteomes" id="UP000039046"/>
    </source>
</evidence>
<dbReference type="OrthoDB" id="10263094at2759"/>
<dbReference type="SUPFAM" id="SSF53474">
    <property type="entry name" value="alpha/beta-Hydrolases"/>
    <property type="match status" value="1"/>
</dbReference>
<gene>
    <name evidence="10" type="ORF">VHEMI05751</name>
</gene>
<sequence length="320" mass="35543">MKLQLILGAAAVALAASHDDNDDTPLPVILWHGLGDDATGEGVLQVGELADEINPGTFFYPINLSKDGASSDRSETFFGNVSDQVSRVCETLAAHPILSTAPAVDAIGFSQGGQFLRGYIERCNKPPVRSLVTFGSQHNGITEFKDCAPSDFLCKGAMAVLRYNVWGSYAQSSIVPAQYYRPTEDYNSYLESSSFLADINNERKDKNAQYKKNLAGLTKFVMYQFANDTVVIPKESSWFDEIVDGERVVLRKRNIYREDWIGLRELDQKGALVFKSIVGEHMRIGEETLRDAIKSYFGPMNRQFDAQEPAVSEDDIVDEL</sequence>
<evidence type="ECO:0000313" key="10">
    <source>
        <dbReference type="EMBL" id="CEJ89937.1"/>
    </source>
</evidence>
<dbReference type="PANTHER" id="PTHR11247:SF8">
    <property type="entry name" value="PALMITOYL-PROTEIN THIOESTERASE 1"/>
    <property type="match status" value="1"/>
</dbReference>
<dbReference type="EMBL" id="CDHN01000003">
    <property type="protein sequence ID" value="CEJ89937.1"/>
    <property type="molecule type" value="Genomic_DNA"/>
</dbReference>
<keyword evidence="4 9" id="KW-0732">Signal</keyword>
<evidence type="ECO:0000256" key="4">
    <source>
        <dbReference type="ARBA" id="ARBA00022729"/>
    </source>
</evidence>
<dbReference type="EC" id="3.1.2.22" evidence="2"/>
<dbReference type="InterPro" id="IPR029058">
    <property type="entry name" value="AB_hydrolase_fold"/>
</dbReference>
<dbReference type="PRINTS" id="PR00414">
    <property type="entry name" value="PPTHIESTRASE"/>
</dbReference>
<dbReference type="GO" id="GO:0008474">
    <property type="term" value="F:palmitoyl-(protein) hydrolase activity"/>
    <property type="evidence" value="ECO:0007669"/>
    <property type="project" value="UniProtKB-EC"/>
</dbReference>
<dbReference type="Proteomes" id="UP000039046">
    <property type="component" value="Unassembled WGS sequence"/>
</dbReference>
<dbReference type="HOGENOM" id="CLU_050129_0_1_1"/>
<proteinExistence type="inferred from homology"/>
<feature type="chain" id="PRO_5001990299" description="Palmitoyl-protein thioesterase 1" evidence="9">
    <location>
        <begin position="18"/>
        <end position="320"/>
    </location>
</feature>
<dbReference type="STRING" id="1531966.A0A0A1TJG5"/>
<evidence type="ECO:0000256" key="2">
    <source>
        <dbReference type="ARBA" id="ARBA00012423"/>
    </source>
</evidence>
<protein>
    <recommendedName>
        <fullName evidence="3">Palmitoyl-protein thioesterase 1</fullName>
        <ecNumber evidence="2">3.1.2.22</ecNumber>
    </recommendedName>
    <alternativeName>
        <fullName evidence="8">Palmitoyl-protein hydrolase 1</fullName>
    </alternativeName>
</protein>
<name>A0A0A1TJG5_9HYPO</name>